<evidence type="ECO:0000256" key="1">
    <source>
        <dbReference type="ARBA" id="ARBA00006096"/>
    </source>
</evidence>
<dbReference type="InterPro" id="IPR012338">
    <property type="entry name" value="Beta-lactam/transpept-like"/>
</dbReference>
<dbReference type="Pfam" id="PF02113">
    <property type="entry name" value="Peptidase_S13"/>
    <property type="match status" value="1"/>
</dbReference>
<evidence type="ECO:0000256" key="2">
    <source>
        <dbReference type="ARBA" id="ARBA00022801"/>
    </source>
</evidence>
<organism evidence="3 4">
    <name type="scientific">Carboxydichorda subterranea</name>
    <dbReference type="NCBI Taxonomy" id="3109565"/>
    <lineage>
        <taxon>Bacteria</taxon>
        <taxon>Bacillati</taxon>
        <taxon>Bacillota</taxon>
        <taxon>Limnochordia</taxon>
        <taxon>Limnochordales</taxon>
        <taxon>Geochordaceae</taxon>
        <taxon>Carboxydichorda</taxon>
    </lineage>
</organism>
<sequence>MRTYTAFVVSFLLAIAWPLVVTPAFASQGKASQLKDRADVQLQALRERLDQILSDPGLSGAWIGARVISVDTGRVLYAINPDKRFVPASNMKLFTAAAALDVLGPDFRFVTRVVSGGRPSGGVLEGDLYLVGGGDPTVLPQTLEELAAAFARTSGVRKVTGRLVADDTWFDDIRLGEDWLWDDEPSWTTPQISALTLAPNEDFDVGTVIVEVRGTTPGRPAEVHLVPDNAYVTLDARVVTGAEGGARDVSFTREHGTNRIIVSGTLPPGATARQWVTVWEPTLYAADVFRLALERAGVRVEGPTVRGHAPEKARQVEWARRQSPPLSDILVVMLKLSNNGIAETLVKTMGAVRRGEGSWKAGLDVMRDSLRSMGIDPSAMLLRDGSGKSHSDLVTPAQVTQLLAAMWPHPHKEPFYRALPVAGAPDRLVGGTLRSRMRGTLAEGNARAKTGSLTAVHSLSGYVRTRRGELLAFSMLFNHYLGPDPVAVEDGVVAALAAFDG</sequence>
<dbReference type="NCBIfam" id="TIGR00666">
    <property type="entry name" value="PBP4"/>
    <property type="match status" value="1"/>
</dbReference>
<accession>A0ABZ1BY13</accession>
<keyword evidence="3" id="KW-0645">Protease</keyword>
<dbReference type="PRINTS" id="PR00922">
    <property type="entry name" value="DADACBPTASE3"/>
</dbReference>
<gene>
    <name evidence="3" type="primary">dacB</name>
    <name evidence="3" type="ORF">U7230_15330</name>
</gene>
<dbReference type="SUPFAM" id="SSF56601">
    <property type="entry name" value="beta-lactamase/transpeptidase-like"/>
    <property type="match status" value="1"/>
</dbReference>
<dbReference type="PANTHER" id="PTHR30023">
    <property type="entry name" value="D-ALANYL-D-ALANINE CARBOXYPEPTIDASE"/>
    <property type="match status" value="1"/>
</dbReference>
<reference evidence="3 4" key="1">
    <citation type="journal article" date="2024" name="Front. Microbiol.">
        <title>Novel thermophilic genera Geochorda gen. nov. and Carboxydochorda gen. nov. from the deep terrestrial subsurface reveal the ecophysiological diversity in the class Limnochordia.</title>
        <authorList>
            <person name="Karnachuk O.V."/>
            <person name="Lukina A.P."/>
            <person name="Avakyan M.R."/>
            <person name="Kadnikov V.V."/>
            <person name="Begmatov S."/>
            <person name="Beletsky A.V."/>
            <person name="Vlasova K.G."/>
            <person name="Novikov A.A."/>
            <person name="Shcherbakova V.A."/>
            <person name="Mardanov A.V."/>
            <person name="Ravin N.V."/>
        </authorList>
    </citation>
    <scope>NUCLEOTIDE SEQUENCE [LARGE SCALE GENOMIC DNA]</scope>
    <source>
        <strain evidence="3 4">L945</strain>
    </source>
</reference>
<evidence type="ECO:0000313" key="3">
    <source>
        <dbReference type="EMBL" id="WRP17431.1"/>
    </source>
</evidence>
<keyword evidence="4" id="KW-1185">Reference proteome</keyword>
<keyword evidence="3" id="KW-0121">Carboxypeptidase</keyword>
<protein>
    <submittedName>
        <fullName evidence="3">D-alanyl-D-alanine carboxypeptidase/D-alanyl-D-alanine-endopeptidase</fullName>
        <ecNumber evidence="3">3.4.16.4</ecNumber>
    </submittedName>
</protein>
<dbReference type="Gene3D" id="3.40.710.10">
    <property type="entry name" value="DD-peptidase/beta-lactamase superfamily"/>
    <property type="match status" value="2"/>
</dbReference>
<dbReference type="Proteomes" id="UP001332192">
    <property type="component" value="Chromosome"/>
</dbReference>
<dbReference type="PANTHER" id="PTHR30023:SF0">
    <property type="entry name" value="PENICILLIN-SENSITIVE CARBOXYPEPTIDASE A"/>
    <property type="match status" value="1"/>
</dbReference>
<proteinExistence type="inferred from homology"/>
<evidence type="ECO:0000313" key="4">
    <source>
        <dbReference type="Proteomes" id="UP001332192"/>
    </source>
</evidence>
<keyword evidence="2 3" id="KW-0378">Hydrolase</keyword>
<name>A0ABZ1BY13_9FIRM</name>
<dbReference type="RefSeq" id="WP_324716702.1">
    <property type="nucleotide sequence ID" value="NZ_CP141615.1"/>
</dbReference>
<comment type="similarity">
    <text evidence="1">Belongs to the peptidase S13 family.</text>
</comment>
<dbReference type="Gene3D" id="3.50.80.20">
    <property type="entry name" value="D-Ala-D-Ala carboxypeptidase C, peptidase S13"/>
    <property type="match status" value="1"/>
</dbReference>
<dbReference type="GO" id="GO:0009002">
    <property type="term" value="F:serine-type D-Ala-D-Ala carboxypeptidase activity"/>
    <property type="evidence" value="ECO:0007669"/>
    <property type="project" value="UniProtKB-EC"/>
</dbReference>
<dbReference type="InterPro" id="IPR000667">
    <property type="entry name" value="Peptidase_S13"/>
</dbReference>
<dbReference type="EC" id="3.4.16.4" evidence="3"/>
<dbReference type="EMBL" id="CP141615">
    <property type="protein sequence ID" value="WRP17431.1"/>
    <property type="molecule type" value="Genomic_DNA"/>
</dbReference>